<dbReference type="GO" id="GO:0003968">
    <property type="term" value="F:RNA-directed RNA polymerase activity"/>
    <property type="evidence" value="ECO:0007669"/>
    <property type="project" value="InterPro"/>
</dbReference>
<dbReference type="GO" id="GO:0003723">
    <property type="term" value="F:RNA binding"/>
    <property type="evidence" value="ECO:0007669"/>
    <property type="project" value="InterPro"/>
</dbReference>
<feature type="domain" description="RdRp catalytic" evidence="2">
    <location>
        <begin position="392"/>
        <end position="514"/>
    </location>
</feature>
<protein>
    <submittedName>
        <fullName evidence="3">RdRp</fullName>
    </submittedName>
</protein>
<feature type="compositionally biased region" description="Polar residues" evidence="1">
    <location>
        <begin position="243"/>
        <end position="261"/>
    </location>
</feature>
<evidence type="ECO:0000313" key="3">
    <source>
        <dbReference type="EMBL" id="GBH22394.1"/>
    </source>
</evidence>
<organism evidence="3">
    <name type="scientific">viral metagenome</name>
    <dbReference type="NCBI Taxonomy" id="1070528"/>
    <lineage>
        <taxon>unclassified sequences</taxon>
        <taxon>metagenomes</taxon>
        <taxon>organismal metagenomes</taxon>
    </lineage>
</organism>
<name>A0A2V0RB89_9ZZZZ</name>
<dbReference type="PROSITE" id="PS50507">
    <property type="entry name" value="RDRP_SSRNA_POS"/>
    <property type="match status" value="1"/>
</dbReference>
<dbReference type="SUPFAM" id="SSF56672">
    <property type="entry name" value="DNA/RNA polymerases"/>
    <property type="match status" value="1"/>
</dbReference>
<dbReference type="EMBL" id="BDQB01000260">
    <property type="protein sequence ID" value="GBH22394.1"/>
    <property type="molecule type" value="Genomic_RNA"/>
</dbReference>
<evidence type="ECO:0000259" key="2">
    <source>
        <dbReference type="PROSITE" id="PS50507"/>
    </source>
</evidence>
<sequence>MSTNRRQIRALSRIKVCWNKIPTSNFAKVISSKQGSYNVKIEVNHQYFNGFSWLLPSQNHLKHLFSNYTHEFFQFVTNGTRLTFLLNHASTLLNDNQGKRSANAIYKANANRKAKGFKRNPEALSNNRRLNLVLGFEDTKVKNLVKDNLGIILPKGTQENVREALFNEVSERIMKYQVNPSAIPPELIDQIYVCAFITHKLLNTSCRNLDGNTEHSLQPHVHNNTLNKYKPVTISTAAKQLPRQTSSCAPNTVSKHANKSQAKSDAKRLLDEIKDSKNIVELFFSSSIPCEPYTRTPTSLSDKGFIHQTELFRRINFSSTPNCRIIWGAPHVIVLIETCIISQLIKSWKNDKNTVERKTAIGIKHGEISDTLRRRDDFFKNQAKTRKSKVKLYRSSIDFRAWDSTLHPIFLMLYYTSVATATRLNNFYSFKVIEYLVLYMVFTPYFLTSDEVYYQLRGNYSGGESTTTVNCFANWNLTVMQETHLSKEPFDPRNIMIQGDDNIRNTSITLEQCSEFTSIFDSEVNIRKSSLNSDLRVDFQFLGFYWMPLFSYAPTQTIGWVLGRTIYPERFVTDFGTQPIWIDRILSVCAHLVNGYTLASTILKGNPEFNHILDSREYSVIYLGPDQSQFKVRYPLTTFRRPHAYLFI</sequence>
<dbReference type="InterPro" id="IPR007094">
    <property type="entry name" value="RNA-dir_pol_PSvirus"/>
</dbReference>
<feature type="region of interest" description="Disordered" evidence="1">
    <location>
        <begin position="243"/>
        <end position="263"/>
    </location>
</feature>
<accession>A0A2V0RB89</accession>
<dbReference type="AlphaFoldDB" id="A0A2V0RB89"/>
<reference evidence="3" key="1">
    <citation type="submission" date="2017-04" db="EMBL/GenBank/DDBJ databases">
        <title>Unveiling RNA virosphere associated with marine microorganisms.</title>
        <authorList>
            <person name="Urayama S."/>
            <person name="Takaki Y."/>
            <person name="Nishi S."/>
            <person name="Yoshida Y."/>
            <person name="Deguchi S."/>
            <person name="Takai K."/>
            <person name="Nunoura T."/>
        </authorList>
    </citation>
    <scope>NUCLEOTIDE SEQUENCE</scope>
</reference>
<dbReference type="GO" id="GO:0006351">
    <property type="term" value="P:DNA-templated transcription"/>
    <property type="evidence" value="ECO:0007669"/>
    <property type="project" value="InterPro"/>
</dbReference>
<dbReference type="InterPro" id="IPR001205">
    <property type="entry name" value="RNA-dir_pol_C"/>
</dbReference>
<dbReference type="InterPro" id="IPR043502">
    <property type="entry name" value="DNA/RNA_pol_sf"/>
</dbReference>
<dbReference type="GO" id="GO:0039694">
    <property type="term" value="P:viral RNA genome replication"/>
    <property type="evidence" value="ECO:0007669"/>
    <property type="project" value="InterPro"/>
</dbReference>
<evidence type="ECO:0000256" key="1">
    <source>
        <dbReference type="SAM" id="MobiDB-lite"/>
    </source>
</evidence>
<proteinExistence type="predicted"/>
<comment type="caution">
    <text evidence="3">The sequence shown here is derived from an EMBL/GenBank/DDBJ whole genome shotgun (WGS) entry which is preliminary data.</text>
</comment>
<dbReference type="Pfam" id="PF00680">
    <property type="entry name" value="RdRP_1"/>
    <property type="match status" value="1"/>
</dbReference>